<reference evidence="1 2" key="1">
    <citation type="submission" date="2019-04" db="EMBL/GenBank/DDBJ databases">
        <authorList>
            <person name="Schori C."/>
            <person name="Ahrens C."/>
        </authorList>
    </citation>
    <scope>NUCLEOTIDE SEQUENCE [LARGE SCALE GENOMIC DNA]</scope>
    <source>
        <strain evidence="1 2">DSM 2950</strain>
    </source>
</reference>
<organism evidence="1 2">
    <name type="scientific">Blautia producta</name>
    <dbReference type="NCBI Taxonomy" id="33035"/>
    <lineage>
        <taxon>Bacteria</taxon>
        <taxon>Bacillati</taxon>
        <taxon>Bacillota</taxon>
        <taxon>Clostridia</taxon>
        <taxon>Lachnospirales</taxon>
        <taxon>Lachnospiraceae</taxon>
        <taxon>Blautia</taxon>
    </lineage>
</organism>
<dbReference type="GeneID" id="75055716"/>
<dbReference type="RefSeq" id="WP_018598229.1">
    <property type="nucleotide sequence ID" value="NZ_CABLBP010000009.1"/>
</dbReference>
<dbReference type="Pfam" id="PF20536">
    <property type="entry name" value="DUF6751"/>
    <property type="match status" value="1"/>
</dbReference>
<name>A0A7G5MSR3_9FIRM</name>
<evidence type="ECO:0000313" key="1">
    <source>
        <dbReference type="EMBL" id="QMW77656.1"/>
    </source>
</evidence>
<sequence>MIINAEVTIYNRKVNPDTRKIEYFGHISPCHYYCENKVITGDKGEGGLKHADVFKIRIPAEYLDGYVPPDEYVKLPYSNDMAAWTVDKEDLFILGRHDLRIKGVSDLQKTHRPYGCIDNYGDNRKGGIPHIRFGGCK</sequence>
<accession>A0A7G5MSR3</accession>
<protein>
    <submittedName>
        <fullName evidence="1">Uncharacterized protein</fullName>
    </submittedName>
</protein>
<dbReference type="EMBL" id="CP039126">
    <property type="protein sequence ID" value="QMW77656.1"/>
    <property type="molecule type" value="Genomic_DNA"/>
</dbReference>
<gene>
    <name evidence="1" type="ORF">E5259_08665</name>
</gene>
<evidence type="ECO:0000313" key="2">
    <source>
        <dbReference type="Proteomes" id="UP000515789"/>
    </source>
</evidence>
<proteinExistence type="predicted"/>
<dbReference type="Proteomes" id="UP000515789">
    <property type="component" value="Chromosome"/>
</dbReference>
<dbReference type="InterPro" id="IPR046639">
    <property type="entry name" value="DUF6751"/>
</dbReference>
<dbReference type="AlphaFoldDB" id="A0A7G5MSR3"/>